<keyword evidence="3" id="KW-1185">Reference proteome</keyword>
<dbReference type="EMBL" id="VSRR010017668">
    <property type="protein sequence ID" value="MPC60568.1"/>
    <property type="molecule type" value="Genomic_DNA"/>
</dbReference>
<evidence type="ECO:0000313" key="3">
    <source>
        <dbReference type="Proteomes" id="UP000324222"/>
    </source>
</evidence>
<evidence type="ECO:0000313" key="2">
    <source>
        <dbReference type="EMBL" id="MPC60568.1"/>
    </source>
</evidence>
<gene>
    <name evidence="2" type="ORF">E2C01_054620</name>
</gene>
<accession>A0A5B7GU79</accession>
<comment type="caution">
    <text evidence="2">The sequence shown here is derived from an EMBL/GenBank/DDBJ whole genome shotgun (WGS) entry which is preliminary data.</text>
</comment>
<organism evidence="2 3">
    <name type="scientific">Portunus trituberculatus</name>
    <name type="common">Swimming crab</name>
    <name type="synonym">Neptunus trituberculatus</name>
    <dbReference type="NCBI Taxonomy" id="210409"/>
    <lineage>
        <taxon>Eukaryota</taxon>
        <taxon>Metazoa</taxon>
        <taxon>Ecdysozoa</taxon>
        <taxon>Arthropoda</taxon>
        <taxon>Crustacea</taxon>
        <taxon>Multicrustacea</taxon>
        <taxon>Malacostraca</taxon>
        <taxon>Eumalacostraca</taxon>
        <taxon>Eucarida</taxon>
        <taxon>Decapoda</taxon>
        <taxon>Pleocyemata</taxon>
        <taxon>Brachyura</taxon>
        <taxon>Eubrachyura</taxon>
        <taxon>Portunoidea</taxon>
        <taxon>Portunidae</taxon>
        <taxon>Portuninae</taxon>
        <taxon>Portunus</taxon>
    </lineage>
</organism>
<reference evidence="2 3" key="1">
    <citation type="submission" date="2019-05" db="EMBL/GenBank/DDBJ databases">
        <title>Another draft genome of Portunus trituberculatus and its Hox gene families provides insights of decapod evolution.</title>
        <authorList>
            <person name="Jeong J.-H."/>
            <person name="Song I."/>
            <person name="Kim S."/>
            <person name="Choi T."/>
            <person name="Kim D."/>
            <person name="Ryu S."/>
            <person name="Kim W."/>
        </authorList>
    </citation>
    <scope>NUCLEOTIDE SEQUENCE [LARGE SCALE GENOMIC DNA]</scope>
    <source>
        <tissue evidence="2">Muscle</tissue>
    </source>
</reference>
<name>A0A5B7GU79_PORTR</name>
<dbReference type="AlphaFoldDB" id="A0A5B7GU79"/>
<protein>
    <submittedName>
        <fullName evidence="2">Uncharacterized protein</fullName>
    </submittedName>
</protein>
<sequence length="136" mass="14419">MTLRAAKAATVTLKKLQEAYTAGVVYSTPRCLGTLDSRVPPEEEAARCLPNPPWAKGTARHPGISPVSGLRVAHAEGRRGGHQQAAPWTGPVAEGLFEDALPQPPNQHQQMTCQSPDGSLTGVLTTSIQLLSLMIC</sequence>
<dbReference type="Proteomes" id="UP000324222">
    <property type="component" value="Unassembled WGS sequence"/>
</dbReference>
<proteinExistence type="predicted"/>
<feature type="region of interest" description="Disordered" evidence="1">
    <location>
        <begin position="44"/>
        <end position="63"/>
    </location>
</feature>
<evidence type="ECO:0000256" key="1">
    <source>
        <dbReference type="SAM" id="MobiDB-lite"/>
    </source>
</evidence>